<evidence type="ECO:0000256" key="1">
    <source>
        <dbReference type="SAM" id="MobiDB-lite"/>
    </source>
</evidence>
<protein>
    <submittedName>
        <fullName evidence="3">Membrane protein</fullName>
    </submittedName>
</protein>
<feature type="region of interest" description="Disordered" evidence="1">
    <location>
        <begin position="1"/>
        <end position="43"/>
    </location>
</feature>
<dbReference type="Proteomes" id="UP001212175">
    <property type="component" value="Segment"/>
</dbReference>
<evidence type="ECO:0000313" key="3">
    <source>
        <dbReference type="EMBL" id="WBF79017.1"/>
    </source>
</evidence>
<evidence type="ECO:0000256" key="2">
    <source>
        <dbReference type="SAM" id="Phobius"/>
    </source>
</evidence>
<sequence length="70" mass="6628">MTTQGGTTGEGPGQSLPGPLPASRHLGQGSTPPTASEARREADSGSGYLWAAGAAILGLVAGAAVAGGIL</sequence>
<keyword evidence="2" id="KW-0472">Membrane</keyword>
<organism evidence="3 4">
    <name type="scientific">Arthrobacter phage Bolt007</name>
    <dbReference type="NCBI Taxonomy" id="3017297"/>
    <lineage>
        <taxon>Viruses</taxon>
        <taxon>Duplodnaviria</taxon>
        <taxon>Heunggongvirae</taxon>
        <taxon>Uroviricota</taxon>
        <taxon>Caudoviricetes</taxon>
        <taxon>Berryhillviridae</taxon>
        <taxon>Lilmacvirus</taxon>
        <taxon>Lilmacvirus bolt007</taxon>
    </lineage>
</organism>
<feature type="transmembrane region" description="Helical" evidence="2">
    <location>
        <begin position="48"/>
        <end position="69"/>
    </location>
</feature>
<keyword evidence="4" id="KW-1185">Reference proteome</keyword>
<accession>A0AA49I6E5</accession>
<reference evidence="3 4" key="1">
    <citation type="submission" date="2022-12" db="EMBL/GenBank/DDBJ databases">
        <authorList>
            <person name="Batteikh M."/>
            <person name="Krug K."/>
            <person name="Kamarzar M."/>
            <person name="Huq N."/>
            <person name="Esparza P.D."/>
            <person name="Ma Y."/>
            <person name="Wang J.Y."/>
            <person name="Fleming H.S."/>
            <person name="Wright N.E."/>
            <person name="Melkote A."/>
            <person name="Senthilvelan J."/>
            <person name="Rajiv S."/>
            <person name="Paek B.H."/>
            <person name="Gonzalez C."/>
            <person name="Abuwarda M."/>
            <person name="Niazmandi K."/>
            <person name="Whang A."/>
            <person name="Magaling J.T.M."/>
            <person name="Seeman S."/>
            <person name="Chai A.E."/>
            <person name="Zorawik M."/>
            <person name="Kasemsunt F."/>
            <person name="Garza D.R."/>
            <person name="Ngo R.T."/>
            <person name="Reddi K."/>
            <person name="Freise A.C."/>
            <person name="Garcia-Vedrenne A.E."/>
            <person name="Garlena R.A."/>
            <person name="Russell D.A."/>
            <person name="Jacobs-Sera D."/>
            <person name="Hatfull G.F."/>
        </authorList>
    </citation>
    <scope>NUCLEOTIDE SEQUENCE [LARGE SCALE GENOMIC DNA]</scope>
</reference>
<gene>
    <name evidence="3" type="primary">49</name>
    <name evidence="3" type="ORF">SEA_BOLT007_49</name>
</gene>
<keyword evidence="2" id="KW-1133">Transmembrane helix</keyword>
<dbReference type="EMBL" id="OP985600">
    <property type="protein sequence ID" value="WBF79017.1"/>
    <property type="molecule type" value="Genomic_DNA"/>
</dbReference>
<feature type="compositionally biased region" description="Gly residues" evidence="1">
    <location>
        <begin position="1"/>
        <end position="12"/>
    </location>
</feature>
<keyword evidence="2" id="KW-0812">Transmembrane</keyword>
<evidence type="ECO:0000313" key="4">
    <source>
        <dbReference type="Proteomes" id="UP001212175"/>
    </source>
</evidence>
<proteinExistence type="predicted"/>
<name>A0AA49I6E5_9CAUD</name>